<evidence type="ECO:0000313" key="3">
    <source>
        <dbReference type="Proteomes" id="UP001374535"/>
    </source>
</evidence>
<reference evidence="2 3" key="1">
    <citation type="journal article" date="2023" name="Life. Sci Alliance">
        <title>Evolutionary insights into 3D genome organization and epigenetic landscape of Vigna mungo.</title>
        <authorList>
            <person name="Junaid A."/>
            <person name="Singh B."/>
            <person name="Bhatia S."/>
        </authorList>
    </citation>
    <scope>NUCLEOTIDE SEQUENCE [LARGE SCALE GENOMIC DNA]</scope>
    <source>
        <strain evidence="2">Urdbean</strain>
    </source>
</reference>
<dbReference type="AlphaFoldDB" id="A0AAQ3NCG7"/>
<evidence type="ECO:0000313" key="2">
    <source>
        <dbReference type="EMBL" id="WVZ06460.1"/>
    </source>
</evidence>
<protein>
    <submittedName>
        <fullName evidence="2">Uncharacterized protein</fullName>
    </submittedName>
</protein>
<feature type="compositionally biased region" description="Basic and acidic residues" evidence="1">
    <location>
        <begin position="1"/>
        <end position="10"/>
    </location>
</feature>
<gene>
    <name evidence="2" type="ORF">V8G54_019806</name>
</gene>
<feature type="region of interest" description="Disordered" evidence="1">
    <location>
        <begin position="398"/>
        <end position="435"/>
    </location>
</feature>
<feature type="compositionally biased region" description="Basic and acidic residues" evidence="1">
    <location>
        <begin position="231"/>
        <end position="248"/>
    </location>
</feature>
<feature type="compositionally biased region" description="Polar residues" evidence="1">
    <location>
        <begin position="14"/>
        <end position="44"/>
    </location>
</feature>
<feature type="region of interest" description="Disordered" evidence="1">
    <location>
        <begin position="116"/>
        <end position="137"/>
    </location>
</feature>
<dbReference type="EMBL" id="CP144695">
    <property type="protein sequence ID" value="WVZ06460.1"/>
    <property type="molecule type" value="Genomic_DNA"/>
</dbReference>
<evidence type="ECO:0000256" key="1">
    <source>
        <dbReference type="SAM" id="MobiDB-lite"/>
    </source>
</evidence>
<sequence>MKKKNGRGDMESNLPVQYTVQPKDSDDQTFPHNYYRSSSVSNAEATAVEESDQHQHLDYCPNLLAPEDVHCVELCLDLGQMLTKEELRPEKIPLVHEGHVTPKVWTVYERKEKRNPEAEVARLSGQSDEAEGERDLSSGQLEAEKFFEWQGVTAAEKVHLTDIRTWKEKAKKGAMVVRFGKRNGGTIFERVVASKQSGTTEEYIQAPNGRGLTARVEGRGHPNMRGWPEPNGRELPEPNGRGRLEPNERGLPGILRKEVLDRGERSVREGRIKALEGRADGRINALERTMDSVRRRHAVFDTSAEGRERREALKDIKDRCLRAYDSGEEEEWKLLEEELPSPKPLDLTWRAVARGFPSYDYAIMKRSQEIKFHYSNLEDKVVLRQGVMIGCKEAGETNGRRQGEVSRIVGDRGKQAEQRQGKASRTVGDRGKQVGRWKAVKSCNRSVEELLS</sequence>
<proteinExistence type="predicted"/>
<accession>A0AAQ3NCG7</accession>
<keyword evidence="3" id="KW-1185">Reference proteome</keyword>
<feature type="compositionally biased region" description="Basic and acidic residues" evidence="1">
    <location>
        <begin position="398"/>
        <end position="420"/>
    </location>
</feature>
<feature type="region of interest" description="Disordered" evidence="1">
    <location>
        <begin position="1"/>
        <end position="49"/>
    </location>
</feature>
<feature type="region of interest" description="Disordered" evidence="1">
    <location>
        <begin position="220"/>
        <end position="249"/>
    </location>
</feature>
<dbReference type="Proteomes" id="UP001374535">
    <property type="component" value="Chromosome 6"/>
</dbReference>
<organism evidence="2 3">
    <name type="scientific">Vigna mungo</name>
    <name type="common">Black gram</name>
    <name type="synonym">Phaseolus mungo</name>
    <dbReference type="NCBI Taxonomy" id="3915"/>
    <lineage>
        <taxon>Eukaryota</taxon>
        <taxon>Viridiplantae</taxon>
        <taxon>Streptophyta</taxon>
        <taxon>Embryophyta</taxon>
        <taxon>Tracheophyta</taxon>
        <taxon>Spermatophyta</taxon>
        <taxon>Magnoliopsida</taxon>
        <taxon>eudicotyledons</taxon>
        <taxon>Gunneridae</taxon>
        <taxon>Pentapetalae</taxon>
        <taxon>rosids</taxon>
        <taxon>fabids</taxon>
        <taxon>Fabales</taxon>
        <taxon>Fabaceae</taxon>
        <taxon>Papilionoideae</taxon>
        <taxon>50 kb inversion clade</taxon>
        <taxon>NPAAA clade</taxon>
        <taxon>indigoferoid/millettioid clade</taxon>
        <taxon>Phaseoleae</taxon>
        <taxon>Vigna</taxon>
    </lineage>
</organism>
<name>A0AAQ3NCG7_VIGMU</name>